<accession>A0AB33ISN8</accession>
<sequence length="145" mass="16863">MENFFGYNTGSTLFDKRRHLNTVFCLFANYHLILDSRIGQQIAYHLENSDTETIASFICNDIFSYGEHNFMNLLREKYQISESDFLQIMGGVGLLERENKTPAGYNRQQNISLLVELLASRIYMQPQNTNALQKINNNRATNQRK</sequence>
<proteinExistence type="predicted"/>
<organism evidence="1">
    <name type="scientific">Prevotella sp. GTC17254</name>
    <dbReference type="NCBI Taxonomy" id="3236794"/>
    <lineage>
        <taxon>Bacteria</taxon>
        <taxon>Pseudomonadati</taxon>
        <taxon>Bacteroidota</taxon>
        <taxon>Bacteroidia</taxon>
        <taxon>Bacteroidales</taxon>
        <taxon>Prevotellaceae</taxon>
        <taxon>Prevotella</taxon>
    </lineage>
</organism>
<dbReference type="AlphaFoldDB" id="A0AB33ISN8"/>
<gene>
    <name evidence="1" type="ORF">GTC17254_02400</name>
</gene>
<evidence type="ECO:0000313" key="1">
    <source>
        <dbReference type="EMBL" id="BFO72643.1"/>
    </source>
</evidence>
<protein>
    <submittedName>
        <fullName evidence="1">Uncharacterized protein</fullName>
    </submittedName>
</protein>
<name>A0AB33ISN8_9BACT</name>
<reference evidence="1" key="1">
    <citation type="submission" date="2024-07" db="EMBL/GenBank/DDBJ databases">
        <title>Complete genome sequence of Prevotella sp. YM-2024 GTC17254.</title>
        <authorList>
            <person name="Hayashi M."/>
            <person name="Muto Y."/>
            <person name="Tanaka K."/>
            <person name="Niwa H."/>
        </authorList>
    </citation>
    <scope>NUCLEOTIDE SEQUENCE</scope>
    <source>
        <strain evidence="1">GTC17254</strain>
    </source>
</reference>
<dbReference type="EMBL" id="AP035786">
    <property type="protein sequence ID" value="BFO72643.1"/>
    <property type="molecule type" value="Genomic_DNA"/>
</dbReference>